<dbReference type="EMBL" id="JBFXLS010000061">
    <property type="protein sequence ID" value="KAL2821848.1"/>
    <property type="molecule type" value="Genomic_DNA"/>
</dbReference>
<organism evidence="1 2">
    <name type="scientific">Aspergillus cavernicola</name>
    <dbReference type="NCBI Taxonomy" id="176166"/>
    <lineage>
        <taxon>Eukaryota</taxon>
        <taxon>Fungi</taxon>
        <taxon>Dikarya</taxon>
        <taxon>Ascomycota</taxon>
        <taxon>Pezizomycotina</taxon>
        <taxon>Eurotiomycetes</taxon>
        <taxon>Eurotiomycetidae</taxon>
        <taxon>Eurotiales</taxon>
        <taxon>Aspergillaceae</taxon>
        <taxon>Aspergillus</taxon>
        <taxon>Aspergillus subgen. Nidulantes</taxon>
    </lineage>
</organism>
<keyword evidence="2" id="KW-1185">Reference proteome</keyword>
<comment type="caution">
    <text evidence="1">The sequence shown here is derived from an EMBL/GenBank/DDBJ whole genome shotgun (WGS) entry which is preliminary data.</text>
</comment>
<evidence type="ECO:0000313" key="1">
    <source>
        <dbReference type="EMBL" id="KAL2821848.1"/>
    </source>
</evidence>
<accession>A0ABR4I4R0</accession>
<evidence type="ECO:0000313" key="2">
    <source>
        <dbReference type="Proteomes" id="UP001610335"/>
    </source>
</evidence>
<dbReference type="Proteomes" id="UP001610335">
    <property type="component" value="Unassembled WGS sequence"/>
</dbReference>
<sequence length="109" mass="12683">MSQAVQLLKSDPYDKVYQLWKAVNFQPGALTHTFPRFKLRGIALRFQILPSDDSYFNIYEVDRTLSGLPYPKLESYAQSLLDTQRRVDLCNLIDGMNLTKDWVEEHGRS</sequence>
<reference evidence="1 2" key="1">
    <citation type="submission" date="2024-07" db="EMBL/GenBank/DDBJ databases">
        <title>Section-level genome sequencing and comparative genomics of Aspergillus sections Usti and Cavernicolus.</title>
        <authorList>
            <consortium name="Lawrence Berkeley National Laboratory"/>
            <person name="Nybo J.L."/>
            <person name="Vesth T.C."/>
            <person name="Theobald S."/>
            <person name="Frisvad J.C."/>
            <person name="Larsen T.O."/>
            <person name="Kjaerboelling I."/>
            <person name="Rothschild-Mancinelli K."/>
            <person name="Lyhne E.K."/>
            <person name="Kogle M.E."/>
            <person name="Barry K."/>
            <person name="Clum A."/>
            <person name="Na H."/>
            <person name="Ledsgaard L."/>
            <person name="Lin J."/>
            <person name="Lipzen A."/>
            <person name="Kuo A."/>
            <person name="Riley R."/>
            <person name="Mondo S."/>
            <person name="LaButti K."/>
            <person name="Haridas S."/>
            <person name="Pangalinan J."/>
            <person name="Salamov A.A."/>
            <person name="Simmons B.A."/>
            <person name="Magnuson J.K."/>
            <person name="Chen J."/>
            <person name="Drula E."/>
            <person name="Henrissat B."/>
            <person name="Wiebenga A."/>
            <person name="Lubbers R.J."/>
            <person name="Gomes A.C."/>
            <person name="Makela M.R."/>
            <person name="Stajich J."/>
            <person name="Grigoriev I.V."/>
            <person name="Mortensen U.H."/>
            <person name="De vries R.P."/>
            <person name="Baker S.E."/>
            <person name="Andersen M.R."/>
        </authorList>
    </citation>
    <scope>NUCLEOTIDE SEQUENCE [LARGE SCALE GENOMIC DNA]</scope>
    <source>
        <strain evidence="1 2">CBS 600.67</strain>
    </source>
</reference>
<protein>
    <submittedName>
        <fullName evidence="1">Uncharacterized protein</fullName>
    </submittedName>
</protein>
<name>A0ABR4I4R0_9EURO</name>
<gene>
    <name evidence="1" type="ORF">BDW59DRAFT_149877</name>
</gene>
<proteinExistence type="predicted"/>